<evidence type="ECO:0000313" key="3">
    <source>
        <dbReference type="Proteomes" id="UP000800097"/>
    </source>
</evidence>
<dbReference type="AlphaFoldDB" id="A0A6A6JP65"/>
<reference evidence="2" key="1">
    <citation type="journal article" date="2020" name="Stud. Mycol.">
        <title>101 Dothideomycetes genomes: a test case for predicting lifestyles and emergence of pathogens.</title>
        <authorList>
            <person name="Haridas S."/>
            <person name="Albert R."/>
            <person name="Binder M."/>
            <person name="Bloem J."/>
            <person name="Labutti K."/>
            <person name="Salamov A."/>
            <person name="Andreopoulos B."/>
            <person name="Baker S."/>
            <person name="Barry K."/>
            <person name="Bills G."/>
            <person name="Bluhm B."/>
            <person name="Cannon C."/>
            <person name="Castanera R."/>
            <person name="Culley D."/>
            <person name="Daum C."/>
            <person name="Ezra D."/>
            <person name="Gonzalez J."/>
            <person name="Henrissat B."/>
            <person name="Kuo A."/>
            <person name="Liang C."/>
            <person name="Lipzen A."/>
            <person name="Lutzoni F."/>
            <person name="Magnuson J."/>
            <person name="Mondo S."/>
            <person name="Nolan M."/>
            <person name="Ohm R."/>
            <person name="Pangilinan J."/>
            <person name="Park H.-J."/>
            <person name="Ramirez L."/>
            <person name="Alfaro M."/>
            <person name="Sun H."/>
            <person name="Tritt A."/>
            <person name="Yoshinaga Y."/>
            <person name="Zwiers L.-H."/>
            <person name="Turgeon B."/>
            <person name="Goodwin S."/>
            <person name="Spatafora J."/>
            <person name="Crous P."/>
            <person name="Grigoriev I."/>
        </authorList>
    </citation>
    <scope>NUCLEOTIDE SEQUENCE</scope>
    <source>
        <strain evidence="2">CBS 379.55</strain>
    </source>
</reference>
<sequence>MPCIQFLAASGRPCRSLVLLHLRYPRLPIWNSTTLQSAWLAPTNCRPFTAASALRSKSEAVLRALDGSAQKLYAIEVWRPAFDARTKPGSASTEATLSLRRILTGYLHSATGSARGTPQEAFKLSTLETEFLEGQGFSQDNILQWAASLTDSDSLSAANIFRPGQPRAPLFLVLLYLRRRRIRRAALGLLIQHIDARLRDEHISWQSLKSLVTRLVRHARLIWPESIPWIAHLFTAQAKGMLDGSTNHGHSAMPVSDLTLFCNRLLSLLSAPASLNPIKSAAHQQKAQSHVLSFMATHDPPIPVTKTGFYATIRTQLAHPKTAQERDWAQLKSASWPPWIRERTAMDEDKDYLYGVSRAARIIHRMREAGYGNDMWLQLAQVYAGWDTDLSPTIQTRTLLCGIPTSLKSRERFERLLWAARVRTTRTKREAWACFLESETSGVGPCQEVYLAMFEKLVYPEIVRRGPDEGGHGQPAESDMPLPGDALEVSPEPPSATDLVHIAEPIPSYERLYHRMRKQGVRLKPRAVAFLVENAPDIHLVLDVLRLSQDEFQGNVRRLLDGSIFRRESLVLPEYFVAAVTRALCRFGRFTHHPSAFPVLSSETENEGRLQEDPLYRLEYTYKLLVHFRPRHEPTWRAYIHTLLFSPWDATEYKTLVQYSILREILRHMLEGGIDVEEEVFKAVCRALGKVAMLDLDQSALHDIANGDFVASESRRIRTLFRDLVGGTVDPLTHRPLELMSPLTPHVPGPATLHVYVRALGAFHDYEGLYSFITWVADNGPALSARVNAHRTGRKDMGRVLIAIRAGLEGKLGKGRGKAPAELLQLAKTQIESVKVEGWVGWPSDEQLESYLHGRTGGGLKAYSPAPLLYQPTPVH</sequence>
<feature type="region of interest" description="Disordered" evidence="1">
    <location>
        <begin position="465"/>
        <end position="495"/>
    </location>
</feature>
<gene>
    <name evidence="2" type="ORF">EI97DRAFT_250484</name>
</gene>
<dbReference type="EMBL" id="ML986488">
    <property type="protein sequence ID" value="KAF2278312.1"/>
    <property type="molecule type" value="Genomic_DNA"/>
</dbReference>
<dbReference type="GeneID" id="54547311"/>
<name>A0A6A6JP65_WESOR</name>
<accession>A0A6A6JP65</accession>
<evidence type="ECO:0000313" key="2">
    <source>
        <dbReference type="EMBL" id="KAF2278312.1"/>
    </source>
</evidence>
<keyword evidence="3" id="KW-1185">Reference proteome</keyword>
<protein>
    <submittedName>
        <fullName evidence="2">Uncharacterized protein</fullName>
    </submittedName>
</protein>
<dbReference type="OrthoDB" id="410701at2759"/>
<evidence type="ECO:0000256" key="1">
    <source>
        <dbReference type="SAM" id="MobiDB-lite"/>
    </source>
</evidence>
<dbReference type="RefSeq" id="XP_033655851.1">
    <property type="nucleotide sequence ID" value="XM_033794136.1"/>
</dbReference>
<dbReference type="Proteomes" id="UP000800097">
    <property type="component" value="Unassembled WGS sequence"/>
</dbReference>
<organism evidence="2 3">
    <name type="scientific">Westerdykella ornata</name>
    <dbReference type="NCBI Taxonomy" id="318751"/>
    <lineage>
        <taxon>Eukaryota</taxon>
        <taxon>Fungi</taxon>
        <taxon>Dikarya</taxon>
        <taxon>Ascomycota</taxon>
        <taxon>Pezizomycotina</taxon>
        <taxon>Dothideomycetes</taxon>
        <taxon>Pleosporomycetidae</taxon>
        <taxon>Pleosporales</taxon>
        <taxon>Sporormiaceae</taxon>
        <taxon>Westerdykella</taxon>
    </lineage>
</organism>
<proteinExistence type="predicted"/>